<organism evidence="7 8">
    <name type="scientific">Perkinsus olseni</name>
    <name type="common">Perkinsus atlanticus</name>
    <dbReference type="NCBI Taxonomy" id="32597"/>
    <lineage>
        <taxon>Eukaryota</taxon>
        <taxon>Sar</taxon>
        <taxon>Alveolata</taxon>
        <taxon>Perkinsozoa</taxon>
        <taxon>Perkinsea</taxon>
        <taxon>Perkinsida</taxon>
        <taxon>Perkinsidae</taxon>
        <taxon>Perkinsus</taxon>
    </lineage>
</organism>
<dbReference type="CDD" id="cd02249">
    <property type="entry name" value="ZZ"/>
    <property type="match status" value="1"/>
</dbReference>
<evidence type="ECO:0000256" key="5">
    <source>
        <dbReference type="SAM" id="MobiDB-lite"/>
    </source>
</evidence>
<evidence type="ECO:0000259" key="6">
    <source>
        <dbReference type="PROSITE" id="PS50135"/>
    </source>
</evidence>
<dbReference type="SUPFAM" id="SSF57850">
    <property type="entry name" value="RING/U-box"/>
    <property type="match status" value="4"/>
</dbReference>
<sequence length="1051" mass="117592">MGNVLVVRVRYSGESFRTRFTAERFETVKNLKRLITEAWPHLKGMECDVALADGRTFDQLGETCSVMELMEDAPKEPCGVVPELKLEVKLSAASSRKTTKLPAAPSLQPSRGMIPPPIDKHKVATLHLVDCDDCRMYPIVGKRYICIDCPKRVDLCFRCYADHTSSHTTVLYNHTMDGVWNNQRFDDADRPMMTIDQKDVETFDQLQARHRSVPIMVAEVYKRGEGSGPETSSCRDDTADTKYFLRCHSCGDCNTTARRFKSDVRDDIVLCEICYLVHEPKVLGVAYKCSRLISPGFWNSPVSDSFWKAEHTGATCRKCGSCPIEGRSRKRQALVVLSSGDYRGIRCELSVCGLTDFAVVLSGGGGFVISVRLLPRMLLLCLTTYTYRCVVCADFDLCAECYKKPSSRQHREDHCFTLIAKPVTLWSVKTREPRGVALGDLPCDMCHRLRQGGAKYASKPDSAPGSGPAGRHPFRYTLRSLFATPMRDAHFCSDCYHTMLQREETGLRSSSNRNSPWAISNRVRSETLLAPHRRRRLSGRLRVSGAESELFQQVLEAIEADDRNHEVVGVGGGASKRAPAPRQIPGCKTRVSAGAYAVYQPESNESDRLIGPFHLSTFSATLLAYFTEVSTLSYRLESERMSLAALQQVLWSSFFLLRSLLRMKEDAFFIVKLVYGKESLQCRCPERTVHSVGEFHRLIQEAWPSLGSIPYKVALRGGEDLDSWARDYPTSGLLSAGLADLVYMFHRLKLRVTASQTVKVSSSSKNKPQPMDGHKPASIHLQSCQGCQMFPIVGRSFNCTTCPSGVLCAWCFDEHDKSHTITPLTLSFDGVWEGKFLKQNAQDMMAILRERHRPCFDSIQVGENPLPSMVAEVFSKSESHHEAITSTLCDDGKALLCYRPYCHACGASAPRMRKFQCDGRGDINLCDACFILWEDGILKIAYKCSRVLLAGAWNPAGKGPWRPVHYGVTCGECGMCPIRGRRYHCDFCTEHDLCQGCYNEKANANHRKTHLFTLVVKPIKVWTVQIREPKGTLMSTIPCERCGQLPIGGAT</sequence>
<dbReference type="OMA" id="ICYLVHE"/>
<evidence type="ECO:0000256" key="3">
    <source>
        <dbReference type="ARBA" id="ARBA00022833"/>
    </source>
</evidence>
<dbReference type="Gene3D" id="3.30.60.90">
    <property type="match status" value="3"/>
</dbReference>
<gene>
    <name evidence="7" type="primary">ZSWIM2</name>
    <name evidence="7" type="ORF">FOZ63_033855</name>
</gene>
<evidence type="ECO:0000313" key="7">
    <source>
        <dbReference type="EMBL" id="KAF4750724.1"/>
    </source>
</evidence>
<dbReference type="InterPro" id="IPR039903">
    <property type="entry name" value="Zswim2"/>
</dbReference>
<keyword evidence="2 4" id="KW-0863">Zinc-finger</keyword>
<evidence type="ECO:0000256" key="4">
    <source>
        <dbReference type="PROSITE-ProRule" id="PRU00228"/>
    </source>
</evidence>
<evidence type="ECO:0000256" key="1">
    <source>
        <dbReference type="ARBA" id="ARBA00022723"/>
    </source>
</evidence>
<feature type="domain" description="ZZ-type" evidence="6">
    <location>
        <begin position="126"/>
        <end position="177"/>
    </location>
</feature>
<feature type="region of interest" description="Disordered" evidence="5">
    <location>
        <begin position="97"/>
        <end position="116"/>
    </location>
</feature>
<dbReference type="Pfam" id="PF00569">
    <property type="entry name" value="ZZ"/>
    <property type="match status" value="1"/>
</dbReference>
<comment type="caution">
    <text evidence="7">The sequence shown here is derived from an EMBL/GenBank/DDBJ whole genome shotgun (WGS) entry which is preliminary data.</text>
</comment>
<accession>A0A7J6TZ27</accession>
<keyword evidence="1" id="KW-0479">Metal-binding</keyword>
<keyword evidence="3" id="KW-0862">Zinc</keyword>
<dbReference type="EMBL" id="JABANO010007084">
    <property type="protein sequence ID" value="KAF4750724.1"/>
    <property type="molecule type" value="Genomic_DNA"/>
</dbReference>
<dbReference type="Proteomes" id="UP000553632">
    <property type="component" value="Unassembled WGS sequence"/>
</dbReference>
<dbReference type="SMART" id="SM00291">
    <property type="entry name" value="ZnF_ZZ"/>
    <property type="match status" value="5"/>
</dbReference>
<dbReference type="PANTHER" id="PTHR21540">
    <property type="entry name" value="RING FINGER AND SWIM DOMAIN-CONTAINING PROTEIN 2"/>
    <property type="match status" value="1"/>
</dbReference>
<evidence type="ECO:0000313" key="8">
    <source>
        <dbReference type="Proteomes" id="UP000553632"/>
    </source>
</evidence>
<protein>
    <submittedName>
        <fullName evidence="7">Zinc finger SWIM-type containing 2</fullName>
    </submittedName>
</protein>
<keyword evidence="8" id="KW-1185">Reference proteome</keyword>
<reference evidence="7 8" key="1">
    <citation type="submission" date="2020-04" db="EMBL/GenBank/DDBJ databases">
        <title>Perkinsus olseni comparative genomics.</title>
        <authorList>
            <person name="Bogema D.R."/>
        </authorList>
    </citation>
    <scope>NUCLEOTIDE SEQUENCE [LARGE SCALE GENOMIC DNA]</scope>
    <source>
        <strain evidence="7 8">ATCC PRA-207</strain>
    </source>
</reference>
<dbReference type="GO" id="GO:0008270">
    <property type="term" value="F:zinc ion binding"/>
    <property type="evidence" value="ECO:0007669"/>
    <property type="project" value="UniProtKB-KW"/>
</dbReference>
<name>A0A7J6TZ27_PEROL</name>
<dbReference type="GO" id="GO:0061630">
    <property type="term" value="F:ubiquitin protein ligase activity"/>
    <property type="evidence" value="ECO:0007669"/>
    <property type="project" value="InterPro"/>
</dbReference>
<feature type="domain" description="ZZ-type" evidence="6">
    <location>
        <begin position="965"/>
        <end position="1020"/>
    </location>
</feature>
<dbReference type="PROSITE" id="PS50135">
    <property type="entry name" value="ZF_ZZ_2"/>
    <property type="match status" value="2"/>
</dbReference>
<proteinExistence type="predicted"/>
<dbReference type="AlphaFoldDB" id="A0A7J6TZ27"/>
<dbReference type="PANTHER" id="PTHR21540:SF3">
    <property type="entry name" value="E3 UBIQUITIN-PROTEIN LIGASE ZSWIM2"/>
    <property type="match status" value="1"/>
</dbReference>
<evidence type="ECO:0000256" key="2">
    <source>
        <dbReference type="ARBA" id="ARBA00022771"/>
    </source>
</evidence>
<dbReference type="InterPro" id="IPR000433">
    <property type="entry name" value="Znf_ZZ"/>
</dbReference>
<dbReference type="InterPro" id="IPR043145">
    <property type="entry name" value="Znf_ZZ_sf"/>
</dbReference>